<dbReference type="PANTHER" id="PTHR21089">
    <property type="entry name" value="SHIKIMATE DEHYDROGENASE"/>
    <property type="match status" value="1"/>
</dbReference>
<dbReference type="EMBL" id="AORC01000004">
    <property type="protein sequence ID" value="EYT50432.1"/>
    <property type="molecule type" value="Genomic_DNA"/>
</dbReference>
<keyword evidence="5" id="KW-1185">Reference proteome</keyword>
<dbReference type="HOGENOM" id="CLU_044063_0_0_11"/>
<keyword evidence="2" id="KW-0028">Amino-acid biosynthesis</keyword>
<dbReference type="GO" id="GO:0050661">
    <property type="term" value="F:NADP binding"/>
    <property type="evidence" value="ECO:0007669"/>
    <property type="project" value="TreeGrafter"/>
</dbReference>
<evidence type="ECO:0000259" key="3">
    <source>
        <dbReference type="Pfam" id="PF08501"/>
    </source>
</evidence>
<name>A0A022KWB7_9MICO</name>
<evidence type="ECO:0000313" key="5">
    <source>
        <dbReference type="Proteomes" id="UP000019754"/>
    </source>
</evidence>
<dbReference type="InterPro" id="IPR013708">
    <property type="entry name" value="Shikimate_DH-bd_N"/>
</dbReference>
<dbReference type="PANTHER" id="PTHR21089:SF1">
    <property type="entry name" value="BIFUNCTIONAL 3-DEHYDROQUINATE DEHYDRATASE_SHIKIMATE DEHYDROGENASE, CHLOROPLASTIC"/>
    <property type="match status" value="1"/>
</dbReference>
<evidence type="ECO:0000256" key="2">
    <source>
        <dbReference type="ARBA" id="ARBA00023141"/>
    </source>
</evidence>
<organism evidence="4 5">
    <name type="scientific">Brachybacterium muris UCD-AY4</name>
    <dbReference type="NCBI Taxonomy" id="1249481"/>
    <lineage>
        <taxon>Bacteria</taxon>
        <taxon>Bacillati</taxon>
        <taxon>Actinomycetota</taxon>
        <taxon>Actinomycetes</taxon>
        <taxon>Micrococcales</taxon>
        <taxon>Dermabacteraceae</taxon>
        <taxon>Brachybacterium</taxon>
    </lineage>
</organism>
<dbReference type="Gene3D" id="3.40.50.10860">
    <property type="entry name" value="Leucine Dehydrogenase, chain A, domain 1"/>
    <property type="match status" value="1"/>
</dbReference>
<feature type="domain" description="Shikimate dehydrogenase substrate binding N-terminal" evidence="3">
    <location>
        <begin position="12"/>
        <end position="95"/>
    </location>
</feature>
<protein>
    <submittedName>
        <fullName evidence="4">Shikimate dehydrogenase</fullName>
    </submittedName>
</protein>
<dbReference type="Pfam" id="PF08501">
    <property type="entry name" value="Shikimate_dh_N"/>
    <property type="match status" value="1"/>
</dbReference>
<dbReference type="InterPro" id="IPR046346">
    <property type="entry name" value="Aminoacid_DH-like_N_sf"/>
</dbReference>
<dbReference type="Proteomes" id="UP000019754">
    <property type="component" value="Unassembled WGS sequence"/>
</dbReference>
<comment type="pathway">
    <text evidence="1">Metabolic intermediate biosynthesis; chorismate biosynthesis; chorismate from D-erythrose 4-phosphate and phosphoenolpyruvate: step 4/7.</text>
</comment>
<dbReference type="RefSeq" id="WP_017822509.1">
    <property type="nucleotide sequence ID" value="NZ_AORC01000004.1"/>
</dbReference>
<dbReference type="InterPro" id="IPR036291">
    <property type="entry name" value="NAD(P)-bd_dom_sf"/>
</dbReference>
<dbReference type="Gene3D" id="3.40.50.720">
    <property type="entry name" value="NAD(P)-binding Rossmann-like Domain"/>
    <property type="match status" value="1"/>
</dbReference>
<dbReference type="GO" id="GO:0005829">
    <property type="term" value="C:cytosol"/>
    <property type="evidence" value="ECO:0007669"/>
    <property type="project" value="TreeGrafter"/>
</dbReference>
<accession>A0A022KWB7</accession>
<comment type="caution">
    <text evidence="4">The sequence shown here is derived from an EMBL/GenBank/DDBJ whole genome shotgun (WGS) entry which is preliminary data.</text>
</comment>
<gene>
    <name evidence="4" type="ORF">D641_0103980</name>
</gene>
<dbReference type="AlphaFoldDB" id="A0A022KWB7"/>
<proteinExistence type="predicted"/>
<evidence type="ECO:0000313" key="4">
    <source>
        <dbReference type="EMBL" id="EYT50432.1"/>
    </source>
</evidence>
<keyword evidence="2" id="KW-0057">Aromatic amino acid biosynthesis</keyword>
<dbReference type="SUPFAM" id="SSF51735">
    <property type="entry name" value="NAD(P)-binding Rossmann-fold domains"/>
    <property type="match status" value="1"/>
</dbReference>
<evidence type="ECO:0000256" key="1">
    <source>
        <dbReference type="ARBA" id="ARBA00004871"/>
    </source>
</evidence>
<reference evidence="4 5" key="1">
    <citation type="journal article" date="2013" name="Genome Announc.">
        <title>Draft genome sequence of an Actinobacterium, Brachybacterium muris strain UCD-AY4.</title>
        <authorList>
            <person name="Lo J.R."/>
            <person name="Lang J.M."/>
            <person name="Darling A.E."/>
            <person name="Eisen J.A."/>
            <person name="Coil D.A."/>
        </authorList>
    </citation>
    <scope>NUCLEOTIDE SEQUENCE [LARGE SCALE GENOMIC DNA]</scope>
    <source>
        <strain evidence="4 5">UCD-AY4</strain>
    </source>
</reference>
<dbReference type="GO" id="GO:0009073">
    <property type="term" value="P:aromatic amino acid family biosynthetic process"/>
    <property type="evidence" value="ECO:0007669"/>
    <property type="project" value="UniProtKB-KW"/>
</dbReference>
<dbReference type="GO" id="GO:0004764">
    <property type="term" value="F:shikimate 3-dehydrogenase (NADP+) activity"/>
    <property type="evidence" value="ECO:0007669"/>
    <property type="project" value="InterPro"/>
</dbReference>
<dbReference type="SUPFAM" id="SSF53223">
    <property type="entry name" value="Aminoacid dehydrogenase-like, N-terminal domain"/>
    <property type="match status" value="1"/>
</dbReference>
<dbReference type="STRING" id="1249481.D641_0103980"/>
<dbReference type="GO" id="GO:0019632">
    <property type="term" value="P:shikimate metabolic process"/>
    <property type="evidence" value="ECO:0007669"/>
    <property type="project" value="TreeGrafter"/>
</dbReference>
<dbReference type="GO" id="GO:0009423">
    <property type="term" value="P:chorismate biosynthetic process"/>
    <property type="evidence" value="ECO:0007669"/>
    <property type="project" value="TreeGrafter"/>
</dbReference>
<dbReference type="InterPro" id="IPR022893">
    <property type="entry name" value="Shikimate_DH_fam"/>
</dbReference>
<sequence length="289" mass="30418">MSVKDGMRRFGVIGSPIQHSLSPLLHRTAYRELGIEDATYERFEVPAGELARFLTEGPGRELSGASITMPGKAEAFALATTHDDTAARLGIANTVLRGPNGGFRAENHDVHGISEALRAGGASRVSVGGVLGSGATALSAAAALLDLGAECLQLSARSPEKLTRVQALAQQAGAEVRLIPWERSSDVLASDAVVSALAQPGAEFLATTWSRSEDVPVPSIMLDVLYEPWPAPLAALLEEQGCRVVSGLEMLLHQADMQLRSMLGVPAPLGPMRQVALAELARRSPCTAK</sequence>